<evidence type="ECO:0000313" key="3">
    <source>
        <dbReference type="Proteomes" id="UP000807825"/>
    </source>
</evidence>
<protein>
    <submittedName>
        <fullName evidence="2">Periplasmic heavy metal sensor</fullName>
    </submittedName>
</protein>
<dbReference type="Gene3D" id="1.20.120.1490">
    <property type="match status" value="1"/>
</dbReference>
<dbReference type="InterPro" id="IPR012899">
    <property type="entry name" value="LTXXQ"/>
</dbReference>
<feature type="chain" id="PRO_5039063851" evidence="1">
    <location>
        <begin position="27"/>
        <end position="166"/>
    </location>
</feature>
<keyword evidence="1" id="KW-0732">Signal</keyword>
<evidence type="ECO:0000313" key="2">
    <source>
        <dbReference type="EMBL" id="MBI5252463.1"/>
    </source>
</evidence>
<name>A0A9D6Z2Q0_9BACT</name>
<reference evidence="2" key="1">
    <citation type="submission" date="2020-07" db="EMBL/GenBank/DDBJ databases">
        <title>Huge and variable diversity of episymbiotic CPR bacteria and DPANN archaea in groundwater ecosystems.</title>
        <authorList>
            <person name="He C.Y."/>
            <person name="Keren R."/>
            <person name="Whittaker M."/>
            <person name="Farag I.F."/>
            <person name="Doudna J."/>
            <person name="Cate J.H.D."/>
            <person name="Banfield J.F."/>
        </authorList>
    </citation>
    <scope>NUCLEOTIDE SEQUENCE</scope>
    <source>
        <strain evidence="2">NC_groundwater_1664_Pr3_B-0.1um_52_9</strain>
    </source>
</reference>
<gene>
    <name evidence="2" type="ORF">HY912_23460</name>
</gene>
<dbReference type="AlphaFoldDB" id="A0A9D6Z2Q0"/>
<dbReference type="EMBL" id="JACRDE010000610">
    <property type="protein sequence ID" value="MBI5252463.1"/>
    <property type="molecule type" value="Genomic_DNA"/>
</dbReference>
<sequence length="166" mass="17910">MSNRGMFLIIVTALVLTMAAVSSAAADPSKEEGGATLAASPLARLITGNIGRLLVLRSELNVTDQQRKNIAAEIKSRKDEIRPVAKDVFEKRQALREAVLNKPGDEKAIMAAANDLGKAIGNAAVLASRLVAQVKPMLTDEQQERIKSFKMTSDKAVTEWINQIGK</sequence>
<accession>A0A9D6Z2Q0</accession>
<evidence type="ECO:0000256" key="1">
    <source>
        <dbReference type="SAM" id="SignalP"/>
    </source>
</evidence>
<organism evidence="2 3">
    <name type="scientific">Desulfomonile tiedjei</name>
    <dbReference type="NCBI Taxonomy" id="2358"/>
    <lineage>
        <taxon>Bacteria</taxon>
        <taxon>Pseudomonadati</taxon>
        <taxon>Thermodesulfobacteriota</taxon>
        <taxon>Desulfomonilia</taxon>
        <taxon>Desulfomonilales</taxon>
        <taxon>Desulfomonilaceae</taxon>
        <taxon>Desulfomonile</taxon>
    </lineage>
</organism>
<dbReference type="Proteomes" id="UP000807825">
    <property type="component" value="Unassembled WGS sequence"/>
</dbReference>
<proteinExistence type="predicted"/>
<comment type="caution">
    <text evidence="2">The sequence shown here is derived from an EMBL/GenBank/DDBJ whole genome shotgun (WGS) entry which is preliminary data.</text>
</comment>
<dbReference type="Pfam" id="PF07813">
    <property type="entry name" value="LTXXQ"/>
    <property type="match status" value="1"/>
</dbReference>
<feature type="signal peptide" evidence="1">
    <location>
        <begin position="1"/>
        <end position="26"/>
    </location>
</feature>